<dbReference type="PANTHER" id="PTHR42841">
    <property type="entry name" value="AMINE OXIDASE"/>
    <property type="match status" value="1"/>
</dbReference>
<evidence type="ECO:0000313" key="3">
    <source>
        <dbReference type="Proteomes" id="UP000036987"/>
    </source>
</evidence>
<gene>
    <name evidence="2" type="ORF">ZOSMA_248G00230</name>
</gene>
<dbReference type="InterPro" id="IPR036188">
    <property type="entry name" value="FAD/NAD-bd_sf"/>
</dbReference>
<dbReference type="AlphaFoldDB" id="A0A0K9PGT7"/>
<dbReference type="InterPro" id="IPR002937">
    <property type="entry name" value="Amino_oxidase"/>
</dbReference>
<dbReference type="SUPFAM" id="SSF51905">
    <property type="entry name" value="FAD/NAD(P)-binding domain"/>
    <property type="match status" value="1"/>
</dbReference>
<dbReference type="EMBL" id="LFYR01000861">
    <property type="protein sequence ID" value="KMZ68184.1"/>
    <property type="molecule type" value="Genomic_DNA"/>
</dbReference>
<name>A0A0K9PGT7_ZOSMR</name>
<dbReference type="GO" id="GO:0016491">
    <property type="term" value="F:oxidoreductase activity"/>
    <property type="evidence" value="ECO:0007669"/>
    <property type="project" value="InterPro"/>
</dbReference>
<sequence length="462" mass="50182">MIFLCTTSTTLYHFIPLKKSKRLRPFSAASTPQPSTNSTAIIIGAGLAGLAAAKRLHSSGTPFLLLESSDGIGGRVRTDVHPDGFLLDRGFQIFLTAYPEAKALLDYDALDLKPFYPGALIYQSNTFHRVADPFRRPIDGLLSLANPIGTVSDKIRIGLARLKAVVRRDHEILSGGETTIMKRLKSEGFTSAVIDRFFKPFFGGIFFDRNLGTTSRLFDFVFKILALGENTLPAQGIAAIPEQLAMKLPQQSIRLNSRVAEVDVDAKTVVLEGGEVLKTDVGVILAVDQAEATRLLSGSNPVVGVKAGRGTTCLYFSADRVPVQDPILILNGSGEGLVNNMYFPTNVAPSYGPEGKVLVSVSTVGVCGELSDDELASEIVRELQGWFGDEEVKSWKHLRTYRIGFAQPDQSPPTDLVGKDPRIRKGIYLCGDHWRSATFDGALVSGRLASDALLEDINIKNK</sequence>
<dbReference type="STRING" id="29655.A0A0K9PGT7"/>
<dbReference type="Proteomes" id="UP000036987">
    <property type="component" value="Unassembled WGS sequence"/>
</dbReference>
<dbReference type="Pfam" id="PF01593">
    <property type="entry name" value="Amino_oxidase"/>
    <property type="match status" value="1"/>
</dbReference>
<proteinExistence type="predicted"/>
<evidence type="ECO:0000313" key="2">
    <source>
        <dbReference type="EMBL" id="KMZ68184.1"/>
    </source>
</evidence>
<reference evidence="3" key="1">
    <citation type="journal article" date="2016" name="Nature">
        <title>The genome of the seagrass Zostera marina reveals angiosperm adaptation to the sea.</title>
        <authorList>
            <person name="Olsen J.L."/>
            <person name="Rouze P."/>
            <person name="Verhelst B."/>
            <person name="Lin Y.-C."/>
            <person name="Bayer T."/>
            <person name="Collen J."/>
            <person name="Dattolo E."/>
            <person name="De Paoli E."/>
            <person name="Dittami S."/>
            <person name="Maumus F."/>
            <person name="Michel G."/>
            <person name="Kersting A."/>
            <person name="Lauritano C."/>
            <person name="Lohaus R."/>
            <person name="Toepel M."/>
            <person name="Tonon T."/>
            <person name="Vanneste K."/>
            <person name="Amirebrahimi M."/>
            <person name="Brakel J."/>
            <person name="Bostroem C."/>
            <person name="Chovatia M."/>
            <person name="Grimwood J."/>
            <person name="Jenkins J.W."/>
            <person name="Jueterbock A."/>
            <person name="Mraz A."/>
            <person name="Stam W.T."/>
            <person name="Tice H."/>
            <person name="Bornberg-Bauer E."/>
            <person name="Green P.J."/>
            <person name="Pearson G.A."/>
            <person name="Procaccini G."/>
            <person name="Duarte C.M."/>
            <person name="Schmutz J."/>
            <person name="Reusch T.B.H."/>
            <person name="Van de Peer Y."/>
        </authorList>
    </citation>
    <scope>NUCLEOTIDE SEQUENCE [LARGE SCALE GENOMIC DNA]</scope>
    <source>
        <strain evidence="3">cv. Finnish</strain>
    </source>
</reference>
<dbReference type="Gene3D" id="3.90.660.10">
    <property type="match status" value="1"/>
</dbReference>
<organism evidence="2 3">
    <name type="scientific">Zostera marina</name>
    <name type="common">Eelgrass</name>
    <dbReference type="NCBI Taxonomy" id="29655"/>
    <lineage>
        <taxon>Eukaryota</taxon>
        <taxon>Viridiplantae</taxon>
        <taxon>Streptophyta</taxon>
        <taxon>Embryophyta</taxon>
        <taxon>Tracheophyta</taxon>
        <taxon>Spermatophyta</taxon>
        <taxon>Magnoliopsida</taxon>
        <taxon>Liliopsida</taxon>
        <taxon>Zosteraceae</taxon>
        <taxon>Zostera</taxon>
    </lineage>
</organism>
<protein>
    <submittedName>
        <fullName evidence="2">Putative Amine oxidase</fullName>
    </submittedName>
</protein>
<evidence type="ECO:0000259" key="1">
    <source>
        <dbReference type="Pfam" id="PF01593"/>
    </source>
</evidence>
<comment type="caution">
    <text evidence="2">The sequence shown here is derived from an EMBL/GenBank/DDBJ whole genome shotgun (WGS) entry which is preliminary data.</text>
</comment>
<accession>A0A0K9PGT7</accession>
<feature type="domain" description="Amine oxidase" evidence="1">
    <location>
        <begin position="47"/>
        <end position="454"/>
    </location>
</feature>
<keyword evidence="3" id="KW-1185">Reference proteome</keyword>
<dbReference type="OrthoDB" id="5046242at2759"/>
<dbReference type="OMA" id="RFFHLVW"/>
<dbReference type="Gene3D" id="3.50.50.60">
    <property type="entry name" value="FAD/NAD(P)-binding domain"/>
    <property type="match status" value="2"/>
</dbReference>